<accession>A0ABV2QAS6</accession>
<protein>
    <submittedName>
        <fullName evidence="2">Tripartite-type tricarboxylate transporter receptor subunit TctC</fullName>
    </submittedName>
</protein>
<dbReference type="PIRSF" id="PIRSF017082">
    <property type="entry name" value="YflP"/>
    <property type="match status" value="1"/>
</dbReference>
<keyword evidence="2" id="KW-0675">Receptor</keyword>
<keyword evidence="3" id="KW-1185">Reference proteome</keyword>
<dbReference type="Gene3D" id="3.40.190.10">
    <property type="entry name" value="Periplasmic binding protein-like II"/>
    <property type="match status" value="1"/>
</dbReference>
<dbReference type="Pfam" id="PF03401">
    <property type="entry name" value="TctC"/>
    <property type="match status" value="1"/>
</dbReference>
<sequence>MLRRNLLTAAISALSIQSTSWAQRAYPNKALQLVVPFPAGGGTDILARHLAKHLTEAYSQPVVVENRAGAGGAIGAEAVTLAAPDGYTLLMTTAGVSSINAGLYPKLRYDAEKQLTHVSRVASTVFALIVNPAVPAKSVKELVQLAKAQPGKLSYGSAGNGAAGHLPAELFNKMAGVDLLHVPYRGTSPAINDLMGGQIQVMFAILGAALPFIQSGKVRVLATTGQRRAAALPDVPTVAESGVPGYVADEWWGVAVPAGTPPAVVARLNESIVSYVKDPQISKKMIADGFEPSFDTPAAFAKLVSNDKTKWGRVITDANVKLD</sequence>
<dbReference type="InterPro" id="IPR005064">
    <property type="entry name" value="BUG"/>
</dbReference>
<gene>
    <name evidence="2" type="ORF">ABIE13_003252</name>
</gene>
<reference evidence="2 3" key="1">
    <citation type="submission" date="2024-06" db="EMBL/GenBank/DDBJ databases">
        <title>Sorghum-associated microbial communities from plants grown in Nebraska, USA.</title>
        <authorList>
            <person name="Schachtman D."/>
        </authorList>
    </citation>
    <scope>NUCLEOTIDE SEQUENCE [LARGE SCALE GENOMIC DNA]</scope>
    <source>
        <strain evidence="2 3">2709</strain>
    </source>
</reference>
<name>A0ABV2QAS6_9BURK</name>
<dbReference type="Gene3D" id="3.40.190.150">
    <property type="entry name" value="Bordetella uptake gene, domain 1"/>
    <property type="match status" value="1"/>
</dbReference>
<dbReference type="PANTHER" id="PTHR42928:SF5">
    <property type="entry name" value="BLR1237 PROTEIN"/>
    <property type="match status" value="1"/>
</dbReference>
<dbReference type="InterPro" id="IPR042100">
    <property type="entry name" value="Bug_dom1"/>
</dbReference>
<dbReference type="Proteomes" id="UP001549320">
    <property type="component" value="Unassembled WGS sequence"/>
</dbReference>
<dbReference type="EMBL" id="JBEPSH010000006">
    <property type="protein sequence ID" value="MET4578136.1"/>
    <property type="molecule type" value="Genomic_DNA"/>
</dbReference>
<proteinExistence type="inferred from homology"/>
<comment type="similarity">
    <text evidence="1">Belongs to the UPF0065 (bug) family.</text>
</comment>
<evidence type="ECO:0000256" key="1">
    <source>
        <dbReference type="ARBA" id="ARBA00006987"/>
    </source>
</evidence>
<dbReference type="PANTHER" id="PTHR42928">
    <property type="entry name" value="TRICARBOXYLATE-BINDING PROTEIN"/>
    <property type="match status" value="1"/>
</dbReference>
<dbReference type="SUPFAM" id="SSF53850">
    <property type="entry name" value="Periplasmic binding protein-like II"/>
    <property type="match status" value="1"/>
</dbReference>
<comment type="caution">
    <text evidence="2">The sequence shown here is derived from an EMBL/GenBank/DDBJ whole genome shotgun (WGS) entry which is preliminary data.</text>
</comment>
<evidence type="ECO:0000313" key="3">
    <source>
        <dbReference type="Proteomes" id="UP001549320"/>
    </source>
</evidence>
<dbReference type="CDD" id="cd13578">
    <property type="entry name" value="PBP2_Bug27"/>
    <property type="match status" value="1"/>
</dbReference>
<organism evidence="2 3">
    <name type="scientific">Ottowia thiooxydans</name>
    <dbReference type="NCBI Taxonomy" id="219182"/>
    <lineage>
        <taxon>Bacteria</taxon>
        <taxon>Pseudomonadati</taxon>
        <taxon>Pseudomonadota</taxon>
        <taxon>Betaproteobacteria</taxon>
        <taxon>Burkholderiales</taxon>
        <taxon>Comamonadaceae</taxon>
        <taxon>Ottowia</taxon>
    </lineage>
</organism>
<dbReference type="RefSeq" id="WP_354445128.1">
    <property type="nucleotide sequence ID" value="NZ_JBEPSH010000006.1"/>
</dbReference>
<evidence type="ECO:0000313" key="2">
    <source>
        <dbReference type="EMBL" id="MET4578136.1"/>
    </source>
</evidence>